<dbReference type="PANTHER" id="PTHR33372">
    <property type="match status" value="1"/>
</dbReference>
<evidence type="ECO:0000256" key="1">
    <source>
        <dbReference type="SAM" id="Phobius"/>
    </source>
</evidence>
<keyword evidence="1" id="KW-1133">Transmembrane helix</keyword>
<dbReference type="Pfam" id="PF11833">
    <property type="entry name" value="CPP1-like"/>
    <property type="match status" value="1"/>
</dbReference>
<evidence type="ECO:0000313" key="2">
    <source>
        <dbReference type="EMBL" id="PRW33848.1"/>
    </source>
</evidence>
<gene>
    <name evidence="2" type="ORF">C2E21_7317</name>
</gene>
<dbReference type="AlphaFoldDB" id="A0A2P6THT8"/>
<evidence type="ECO:0000313" key="3">
    <source>
        <dbReference type="Proteomes" id="UP000239899"/>
    </source>
</evidence>
<protein>
    <submittedName>
        <fullName evidence="2">CHAPERONE-LIKE PROTEIN OF chloroplastic</fullName>
    </submittedName>
</protein>
<keyword evidence="1" id="KW-0472">Membrane</keyword>
<dbReference type="PANTHER" id="PTHR33372:SF2">
    <property type="entry name" value="PROTEIN CHAPERONE-LIKE PROTEIN OF POR1, CHLOROPLASTIC"/>
    <property type="match status" value="1"/>
</dbReference>
<dbReference type="EMBL" id="LHPG02000015">
    <property type="protein sequence ID" value="PRW33848.1"/>
    <property type="molecule type" value="Genomic_DNA"/>
</dbReference>
<dbReference type="GO" id="GO:0031969">
    <property type="term" value="C:chloroplast membrane"/>
    <property type="evidence" value="ECO:0007669"/>
    <property type="project" value="TreeGrafter"/>
</dbReference>
<dbReference type="OrthoDB" id="513574at2759"/>
<keyword evidence="3" id="KW-1185">Reference proteome</keyword>
<dbReference type="STRING" id="3076.A0A2P6THT8"/>
<accession>A0A2P6THT8</accession>
<comment type="caution">
    <text evidence="2">The sequence shown here is derived from an EMBL/GenBank/DDBJ whole genome shotgun (WGS) entry which is preliminary data.</text>
</comment>
<sequence length="237" mass="23959">MPSTRTLTEAYKALGLPEGSTYDEVLAAKNRLLEGAGNNMERKMEVEAAYDLIFSSQLRARLTGDLPVSSNVRFADVQRRRPASPPAPASGAAAAAQKAQQLLGGLRGSGGGGVVVAPPAPRTAATAATVYGVLAAWTLAQGLLEPTPSSAAADVPGLQLALATAATVYLLREEKRAGLGKAAGLALAGLVAGTFLGAAVQSWLRVDIIPLAGLSSPGVLVGEFSIAGLAAVCLFLG</sequence>
<proteinExistence type="predicted"/>
<dbReference type="InterPro" id="IPR021788">
    <property type="entry name" value="CPP1-like"/>
</dbReference>
<dbReference type="Proteomes" id="UP000239899">
    <property type="component" value="Unassembled WGS sequence"/>
</dbReference>
<reference evidence="2 3" key="1">
    <citation type="journal article" date="2018" name="Plant J.">
        <title>Genome sequences of Chlorella sorokiniana UTEX 1602 and Micractinium conductrix SAG 241.80: implications to maltose excretion by a green alga.</title>
        <authorList>
            <person name="Arriola M.B."/>
            <person name="Velmurugan N."/>
            <person name="Zhang Y."/>
            <person name="Plunkett M.H."/>
            <person name="Hondzo H."/>
            <person name="Barney B.M."/>
        </authorList>
    </citation>
    <scope>NUCLEOTIDE SEQUENCE [LARGE SCALE GENOMIC DNA]</scope>
    <source>
        <strain evidence="3">UTEX 1602</strain>
    </source>
</reference>
<keyword evidence="1" id="KW-0812">Transmembrane</keyword>
<organism evidence="2 3">
    <name type="scientific">Chlorella sorokiniana</name>
    <name type="common">Freshwater green alga</name>
    <dbReference type="NCBI Taxonomy" id="3076"/>
    <lineage>
        <taxon>Eukaryota</taxon>
        <taxon>Viridiplantae</taxon>
        <taxon>Chlorophyta</taxon>
        <taxon>core chlorophytes</taxon>
        <taxon>Trebouxiophyceae</taxon>
        <taxon>Chlorellales</taxon>
        <taxon>Chlorellaceae</taxon>
        <taxon>Chlorella clade</taxon>
        <taxon>Chlorella</taxon>
    </lineage>
</organism>
<name>A0A2P6THT8_CHLSO</name>
<feature type="transmembrane region" description="Helical" evidence="1">
    <location>
        <begin position="182"/>
        <end position="204"/>
    </location>
</feature>
<feature type="transmembrane region" description="Helical" evidence="1">
    <location>
        <begin position="216"/>
        <end position="236"/>
    </location>
</feature>